<keyword evidence="1" id="KW-0418">Kinase</keyword>
<reference evidence="2" key="1">
    <citation type="submission" date="2015-08" db="EMBL/GenBank/DDBJ databases">
        <title>Genome sequencing project for genomic taxonomy and phylogenomics of Bacillus-like bacteria.</title>
        <authorList>
            <person name="Liu B."/>
            <person name="Wang J."/>
            <person name="Zhu Y."/>
            <person name="Liu G."/>
            <person name="Chen Q."/>
            <person name="Chen Z."/>
            <person name="Lan J."/>
            <person name="Che J."/>
            <person name="Ge C."/>
            <person name="Shi H."/>
            <person name="Pan Z."/>
            <person name="Liu X."/>
        </authorList>
    </citation>
    <scope>NUCLEOTIDE SEQUENCE [LARGE SCALE GENOMIC DNA]</scope>
    <source>
        <strain evidence="2">FJAT-4402</strain>
    </source>
</reference>
<dbReference type="PATRIC" id="fig|1441095.3.peg.2120"/>
<name>A0A0M4G941_9BACI</name>
<gene>
    <name evidence="1" type="ORF">AM592_09630</name>
</gene>
<dbReference type="SUPFAM" id="SSF56112">
    <property type="entry name" value="Protein kinase-like (PK-like)"/>
    <property type="match status" value="1"/>
</dbReference>
<dbReference type="EMBL" id="CP012600">
    <property type="protein sequence ID" value="ALC81833.1"/>
    <property type="molecule type" value="Genomic_DNA"/>
</dbReference>
<reference evidence="1 2" key="2">
    <citation type="journal article" date="2016" name="Int. J. Syst. Evol. Microbiol.">
        <title>Bacillus gobiensis sp. nov., isolated from a soil sample.</title>
        <authorList>
            <person name="Liu B."/>
            <person name="Liu G.H."/>
            <person name="Cetin S."/>
            <person name="Schumann P."/>
            <person name="Pan Z.Z."/>
            <person name="Chen Q.Q."/>
        </authorList>
    </citation>
    <scope>NUCLEOTIDE SEQUENCE [LARGE SCALE GENOMIC DNA]</scope>
    <source>
        <strain evidence="1 2">FJAT-4402</strain>
    </source>
</reference>
<dbReference type="Gene3D" id="1.10.510.10">
    <property type="entry name" value="Transferase(Phosphotransferase) domain 1"/>
    <property type="match status" value="1"/>
</dbReference>
<dbReference type="InterPro" id="IPR052396">
    <property type="entry name" value="Meiotic_Drive_Suppr_Kinase"/>
</dbReference>
<keyword evidence="1" id="KW-0808">Transferase</keyword>
<dbReference type="AlphaFoldDB" id="A0A0M4G941"/>
<dbReference type="Proteomes" id="UP000067625">
    <property type="component" value="Chromosome"/>
</dbReference>
<protein>
    <submittedName>
        <fullName evidence="1">Serine/threonine protein kinase</fullName>
    </submittedName>
</protein>
<organism evidence="1 2">
    <name type="scientific">Bacillus gobiensis</name>
    <dbReference type="NCBI Taxonomy" id="1441095"/>
    <lineage>
        <taxon>Bacteria</taxon>
        <taxon>Bacillati</taxon>
        <taxon>Bacillota</taxon>
        <taxon>Bacilli</taxon>
        <taxon>Bacillales</taxon>
        <taxon>Bacillaceae</taxon>
        <taxon>Bacillus</taxon>
    </lineage>
</organism>
<dbReference type="STRING" id="1441095.AM592_09630"/>
<proteinExistence type="predicted"/>
<dbReference type="PANTHER" id="PTHR37171">
    <property type="entry name" value="SERINE/THREONINE-PROTEIN KINASE YRZF-RELATED"/>
    <property type="match status" value="1"/>
</dbReference>
<dbReference type="InterPro" id="IPR011009">
    <property type="entry name" value="Kinase-like_dom_sf"/>
</dbReference>
<dbReference type="RefSeq" id="WP_053603604.1">
    <property type="nucleotide sequence ID" value="NZ_CP012600.1"/>
</dbReference>
<keyword evidence="2" id="KW-1185">Reference proteome</keyword>
<keyword evidence="1" id="KW-0723">Serine/threonine-protein kinase</keyword>
<accession>A0A0M4G941</accession>
<sequence>MTAAKKLSSLVEYNTKKRKNKLVSMPPELVLAGKGRSAYVFKYNEASEVKALKVFFPEYEEIAKREASIYQLLSGSKYYPKLYESGPSYLVIDYIEGHTFFECLLKGVPISDEMINEVDAALQEARKTGLNPSDIHLRNLIVTKDKEIKVIDVARFTQTKSDTQWEDLKKAYYSLYKHPLFPKKISRIWLEIIAYLYKKKMDSV</sequence>
<dbReference type="PANTHER" id="PTHR37171:SF1">
    <property type="entry name" value="SERINE_THREONINE-PROTEIN KINASE YRZF-RELATED"/>
    <property type="match status" value="1"/>
</dbReference>
<dbReference type="GO" id="GO:0004674">
    <property type="term" value="F:protein serine/threonine kinase activity"/>
    <property type="evidence" value="ECO:0007669"/>
    <property type="project" value="UniProtKB-KW"/>
</dbReference>
<evidence type="ECO:0000313" key="1">
    <source>
        <dbReference type="EMBL" id="ALC81833.1"/>
    </source>
</evidence>
<dbReference type="OrthoDB" id="529320at2"/>
<evidence type="ECO:0000313" key="2">
    <source>
        <dbReference type="Proteomes" id="UP000067625"/>
    </source>
</evidence>